<evidence type="ECO:0000313" key="9">
    <source>
        <dbReference type="Proteomes" id="UP001202479"/>
    </source>
</evidence>
<dbReference type="Pfam" id="PF07690">
    <property type="entry name" value="MFS_1"/>
    <property type="match status" value="1"/>
</dbReference>
<evidence type="ECO:0000256" key="3">
    <source>
        <dbReference type="ARBA" id="ARBA00022692"/>
    </source>
</evidence>
<feature type="transmembrane region" description="Helical" evidence="7">
    <location>
        <begin position="387"/>
        <end position="407"/>
    </location>
</feature>
<protein>
    <recommendedName>
        <fullName evidence="10">Allantoate permease</fullName>
    </recommendedName>
</protein>
<dbReference type="InterPro" id="IPR011701">
    <property type="entry name" value="MFS"/>
</dbReference>
<evidence type="ECO:0000256" key="6">
    <source>
        <dbReference type="SAM" id="MobiDB-lite"/>
    </source>
</evidence>
<dbReference type="FunFam" id="1.20.1250.20:FF:000106">
    <property type="entry name" value="MFS transporter, putative"/>
    <property type="match status" value="1"/>
</dbReference>
<feature type="transmembrane region" description="Helical" evidence="7">
    <location>
        <begin position="482"/>
        <end position="503"/>
    </location>
</feature>
<organism evidence="8 9">
    <name type="scientific">Candida oxycetoniae</name>
    <dbReference type="NCBI Taxonomy" id="497107"/>
    <lineage>
        <taxon>Eukaryota</taxon>
        <taxon>Fungi</taxon>
        <taxon>Dikarya</taxon>
        <taxon>Ascomycota</taxon>
        <taxon>Saccharomycotina</taxon>
        <taxon>Pichiomycetes</taxon>
        <taxon>Debaryomycetaceae</taxon>
        <taxon>Candida/Lodderomyces clade</taxon>
        <taxon>Candida</taxon>
    </lineage>
</organism>
<feature type="transmembrane region" description="Helical" evidence="7">
    <location>
        <begin position="174"/>
        <end position="198"/>
    </location>
</feature>
<feature type="transmembrane region" description="Helical" evidence="7">
    <location>
        <begin position="363"/>
        <end position="380"/>
    </location>
</feature>
<dbReference type="EMBL" id="JAHUZD010000026">
    <property type="protein sequence ID" value="KAI3405959.1"/>
    <property type="molecule type" value="Genomic_DNA"/>
</dbReference>
<keyword evidence="9" id="KW-1185">Reference proteome</keyword>
<dbReference type="RefSeq" id="XP_049181704.1">
    <property type="nucleotide sequence ID" value="XM_049322273.1"/>
</dbReference>
<evidence type="ECO:0000256" key="2">
    <source>
        <dbReference type="ARBA" id="ARBA00022448"/>
    </source>
</evidence>
<dbReference type="AlphaFoldDB" id="A0AAI9SZS1"/>
<feature type="compositionally biased region" description="Basic and acidic residues" evidence="6">
    <location>
        <begin position="1"/>
        <end position="15"/>
    </location>
</feature>
<dbReference type="GO" id="GO:0016020">
    <property type="term" value="C:membrane"/>
    <property type="evidence" value="ECO:0007669"/>
    <property type="project" value="UniProtKB-SubCell"/>
</dbReference>
<feature type="transmembrane region" description="Helical" evidence="7">
    <location>
        <begin position="210"/>
        <end position="233"/>
    </location>
</feature>
<evidence type="ECO:0000313" key="8">
    <source>
        <dbReference type="EMBL" id="KAI3405959.1"/>
    </source>
</evidence>
<keyword evidence="5 7" id="KW-0472">Membrane</keyword>
<evidence type="ECO:0000256" key="1">
    <source>
        <dbReference type="ARBA" id="ARBA00004141"/>
    </source>
</evidence>
<comment type="subcellular location">
    <subcellularLocation>
        <location evidence="1">Membrane</location>
        <topology evidence="1">Multi-pass membrane protein</topology>
    </subcellularLocation>
</comment>
<evidence type="ECO:0008006" key="10">
    <source>
        <dbReference type="Google" id="ProtNLM"/>
    </source>
</evidence>
<sequence length="543" mass="62574">MTVQEKDVKSSKTIEYDVSSSSPSFLDVEKSESKNPFSNPKVAEYYRDLYETVKYECREAFDPEFEWTQEEEKKVVRKLNWRVALAACLMFVALQVDRGNLQQAVSDNLLDDLGINTNEYNTGNTIFYVSFLVAEIPSQLISKRLGPDVFIPIQICAWSIVALSQVGLSGKTSFYITRAMIGAIEGGFIADLVLWLSYFFTSKELSLRLAWFWTTLTITQIFTALVAFGVLRLRGVFGLPGWAHLFLWEGIFTLLIGIASFYLMVPSAVQTKSWMHKKGWFTEREEKIVVNRILRDDPQKGSMHNRQAIDIHMLWKCLLDYDLWPLYMIGIIAYVGLLTFSSYFTLMTRALGFGVFDTNLLTIPNHVIHIIGMLGVTWLAEKINNRAMVALISPIYCSILLGVIRFWPGSGVKVWPSYVLNTLYAGHPYIHAIVVSWVSRNSNSVRSRSVCSAIYNMFVQADSIIAQNIFREDDLPLYKRGLLQLWCLALATIPLLLLTRYYYIWRNNSKDRLWNQMTEEEQDYYRKNTKDEGTKRLDFRFAY</sequence>
<dbReference type="Gene3D" id="1.20.1250.20">
    <property type="entry name" value="MFS general substrate transporter like domains"/>
    <property type="match status" value="1"/>
</dbReference>
<feature type="region of interest" description="Disordered" evidence="6">
    <location>
        <begin position="1"/>
        <end position="36"/>
    </location>
</feature>
<dbReference type="GeneID" id="73378795"/>
<feature type="transmembrane region" description="Helical" evidence="7">
    <location>
        <begin position="245"/>
        <end position="265"/>
    </location>
</feature>
<proteinExistence type="predicted"/>
<evidence type="ECO:0000256" key="7">
    <source>
        <dbReference type="SAM" id="Phobius"/>
    </source>
</evidence>
<feature type="transmembrane region" description="Helical" evidence="7">
    <location>
        <begin position="79"/>
        <end position="96"/>
    </location>
</feature>
<dbReference type="SUPFAM" id="SSF103473">
    <property type="entry name" value="MFS general substrate transporter"/>
    <property type="match status" value="1"/>
</dbReference>
<keyword evidence="3 7" id="KW-0812">Transmembrane</keyword>
<dbReference type="InterPro" id="IPR036259">
    <property type="entry name" value="MFS_trans_sf"/>
</dbReference>
<gene>
    <name evidence="8" type="ORF">KGF56_001178</name>
</gene>
<dbReference type="PANTHER" id="PTHR43791">
    <property type="entry name" value="PERMEASE-RELATED"/>
    <property type="match status" value="1"/>
</dbReference>
<feature type="transmembrane region" description="Helical" evidence="7">
    <location>
        <begin position="323"/>
        <end position="343"/>
    </location>
</feature>
<comment type="caution">
    <text evidence="8">The sequence shown here is derived from an EMBL/GenBank/DDBJ whole genome shotgun (WGS) entry which is preliminary data.</text>
</comment>
<dbReference type="FunFam" id="1.20.1250.20:FF:000247">
    <property type="entry name" value="MFS general substrate transporter"/>
    <property type="match status" value="1"/>
</dbReference>
<dbReference type="GO" id="GO:0022857">
    <property type="term" value="F:transmembrane transporter activity"/>
    <property type="evidence" value="ECO:0007669"/>
    <property type="project" value="InterPro"/>
</dbReference>
<keyword evidence="4 7" id="KW-1133">Transmembrane helix</keyword>
<dbReference type="Proteomes" id="UP001202479">
    <property type="component" value="Unassembled WGS sequence"/>
</dbReference>
<reference evidence="8" key="1">
    <citation type="journal article" date="2022" name="DNA Res.">
        <title>Genome analysis of five recently described species of the CUG-Ser clade uncovers Candida theae as a new hybrid lineage with pathogenic potential in the Candida parapsilosis species complex.</title>
        <authorList>
            <person name="Mixao V."/>
            <person name="Del Olmo V."/>
            <person name="Hegedusova E."/>
            <person name="Saus E."/>
            <person name="Pryszcz L."/>
            <person name="Cillingova A."/>
            <person name="Nosek J."/>
            <person name="Gabaldon T."/>
        </authorList>
    </citation>
    <scope>NUCLEOTIDE SEQUENCE</scope>
    <source>
        <strain evidence="8">CBS 10844</strain>
    </source>
</reference>
<dbReference type="PANTHER" id="PTHR43791:SF29">
    <property type="entry name" value="MAJOR FACILITATOR SUPERFAMILY (MFS) PROFILE DOMAIN-CONTAINING PROTEIN"/>
    <property type="match status" value="1"/>
</dbReference>
<evidence type="ECO:0000256" key="5">
    <source>
        <dbReference type="ARBA" id="ARBA00023136"/>
    </source>
</evidence>
<accession>A0AAI9SZS1</accession>
<keyword evidence="2" id="KW-0813">Transport</keyword>
<evidence type="ECO:0000256" key="4">
    <source>
        <dbReference type="ARBA" id="ARBA00022989"/>
    </source>
</evidence>
<name>A0AAI9SZS1_9ASCO</name>